<keyword evidence="3" id="KW-1185">Reference proteome</keyword>
<name>A0AAN7XB41_ELEMC</name>
<feature type="region of interest" description="Disordered" evidence="1">
    <location>
        <begin position="26"/>
        <end position="52"/>
    </location>
</feature>
<evidence type="ECO:0000313" key="2">
    <source>
        <dbReference type="EMBL" id="KAK5856909.1"/>
    </source>
</evidence>
<reference evidence="2 3" key="1">
    <citation type="journal article" date="2023" name="Genes (Basel)">
        <title>Chromosome-Level Genome Assembly and Circadian Gene Repertoire of the Patagonia Blennie Eleginops maclovinus-The Closest Ancestral Proxy of Antarctic Cryonotothenioids.</title>
        <authorList>
            <person name="Cheng C.C."/>
            <person name="Rivera-Colon A.G."/>
            <person name="Minhas B.F."/>
            <person name="Wilson L."/>
            <person name="Rayamajhi N."/>
            <person name="Vargas-Chacoff L."/>
            <person name="Catchen J.M."/>
        </authorList>
    </citation>
    <scope>NUCLEOTIDE SEQUENCE [LARGE SCALE GENOMIC DNA]</scope>
    <source>
        <strain evidence="2">JMC-PN-2008</strain>
    </source>
</reference>
<reference evidence="2 3" key="2">
    <citation type="journal article" date="2023" name="Mol. Biol. Evol.">
        <title>Genomics of Secondarily Temperate Adaptation in the Only Non-Antarctic Icefish.</title>
        <authorList>
            <person name="Rivera-Colon A.G."/>
            <person name="Rayamajhi N."/>
            <person name="Minhas B.F."/>
            <person name="Madrigal G."/>
            <person name="Bilyk K.T."/>
            <person name="Yoon V."/>
            <person name="Hune M."/>
            <person name="Gregory S."/>
            <person name="Cheng C.H.C."/>
            <person name="Catchen J.M."/>
        </authorList>
    </citation>
    <scope>NUCLEOTIDE SEQUENCE [LARGE SCALE GENOMIC DNA]</scope>
    <source>
        <strain evidence="2">JMC-PN-2008</strain>
    </source>
</reference>
<dbReference type="EMBL" id="JAUZQC010000016">
    <property type="protein sequence ID" value="KAK5856909.1"/>
    <property type="molecule type" value="Genomic_DNA"/>
</dbReference>
<dbReference type="Proteomes" id="UP001346869">
    <property type="component" value="Unassembled WGS sequence"/>
</dbReference>
<protein>
    <submittedName>
        <fullName evidence="2">Uncharacterized protein</fullName>
    </submittedName>
</protein>
<evidence type="ECO:0000313" key="3">
    <source>
        <dbReference type="Proteomes" id="UP001346869"/>
    </source>
</evidence>
<gene>
    <name evidence="2" type="ORF">PBY51_010189</name>
</gene>
<organism evidence="2 3">
    <name type="scientific">Eleginops maclovinus</name>
    <name type="common">Patagonian blennie</name>
    <name type="synonym">Eleginus maclovinus</name>
    <dbReference type="NCBI Taxonomy" id="56733"/>
    <lineage>
        <taxon>Eukaryota</taxon>
        <taxon>Metazoa</taxon>
        <taxon>Chordata</taxon>
        <taxon>Craniata</taxon>
        <taxon>Vertebrata</taxon>
        <taxon>Euteleostomi</taxon>
        <taxon>Actinopterygii</taxon>
        <taxon>Neopterygii</taxon>
        <taxon>Teleostei</taxon>
        <taxon>Neoteleostei</taxon>
        <taxon>Acanthomorphata</taxon>
        <taxon>Eupercaria</taxon>
        <taxon>Perciformes</taxon>
        <taxon>Notothenioidei</taxon>
        <taxon>Eleginopidae</taxon>
        <taxon>Eleginops</taxon>
    </lineage>
</organism>
<accession>A0AAN7XB41</accession>
<dbReference type="AlphaFoldDB" id="A0AAN7XB41"/>
<evidence type="ECO:0000256" key="1">
    <source>
        <dbReference type="SAM" id="MobiDB-lite"/>
    </source>
</evidence>
<sequence length="69" mass="7242">MTTLPLCTLSVELTFAGSPSLSDLNQASTQDCGSKGIQMRRGETISRSSESTTITLRCFQPASGTGASR</sequence>
<proteinExistence type="predicted"/>
<comment type="caution">
    <text evidence="2">The sequence shown here is derived from an EMBL/GenBank/DDBJ whole genome shotgun (WGS) entry which is preliminary data.</text>
</comment>